<dbReference type="PANTHER" id="PTHR33939:SF1">
    <property type="entry name" value="DUF4371 DOMAIN-CONTAINING PROTEIN"/>
    <property type="match status" value="1"/>
</dbReference>
<organism evidence="3 4">
    <name type="scientific">Allacma fusca</name>
    <dbReference type="NCBI Taxonomy" id="39272"/>
    <lineage>
        <taxon>Eukaryota</taxon>
        <taxon>Metazoa</taxon>
        <taxon>Ecdysozoa</taxon>
        <taxon>Arthropoda</taxon>
        <taxon>Hexapoda</taxon>
        <taxon>Collembola</taxon>
        <taxon>Symphypleona</taxon>
        <taxon>Sminthuridae</taxon>
        <taxon>Allacma</taxon>
    </lineage>
</organism>
<comment type="caution">
    <text evidence="3">The sequence shown here is derived from an EMBL/GenBank/DDBJ whole genome shotgun (WGS) entry which is preliminary data.</text>
</comment>
<feature type="region of interest" description="Disordered" evidence="1">
    <location>
        <begin position="707"/>
        <end position="739"/>
    </location>
</feature>
<evidence type="ECO:0000259" key="2">
    <source>
        <dbReference type="Pfam" id="PF13358"/>
    </source>
</evidence>
<accession>A0A8J2L662</accession>
<gene>
    <name evidence="3" type="ORF">AFUS01_LOCUS26858</name>
</gene>
<dbReference type="OrthoDB" id="2266637at2759"/>
<dbReference type="AlphaFoldDB" id="A0A8J2L662"/>
<name>A0A8J2L662_9HEXA</name>
<reference evidence="3" key="1">
    <citation type="submission" date="2021-06" db="EMBL/GenBank/DDBJ databases">
        <authorList>
            <person name="Hodson N. C."/>
            <person name="Mongue J. A."/>
            <person name="Jaron S. K."/>
        </authorList>
    </citation>
    <scope>NUCLEOTIDE SEQUENCE</scope>
</reference>
<evidence type="ECO:0000313" key="4">
    <source>
        <dbReference type="Proteomes" id="UP000708208"/>
    </source>
</evidence>
<protein>
    <recommendedName>
        <fullName evidence="2">Tc1-like transposase DDE domain-containing protein</fullName>
    </recommendedName>
</protein>
<dbReference type="PANTHER" id="PTHR33939">
    <property type="entry name" value="PROTEIN CBG22215"/>
    <property type="match status" value="1"/>
</dbReference>
<dbReference type="Pfam" id="PF13358">
    <property type="entry name" value="DDE_3"/>
    <property type="match status" value="1"/>
</dbReference>
<sequence>MHGSCEILINEIVFQRDGYVEIAKICPSNPQQQNKRIDLNGYVLVLIISNGVNLTFEKVTQLDAVQLVLSNLTLSNNNKHSRHGSTLIGGSNSSAPLASIEEQRQSNAKYFRIISINKTEINDATVILLLHQNAQERRRAISYKVNQVVTDELLAKIQAEVHDAVVVVSINANVNHKLMFLGQNKQALNPLVWPNGEDLVLNFGFSKCDTNKKLFNPQGFKYSPKSPQSPNYCDPLVKYLLEVSEFRPPFGPFSGRMIGTQALQLSINLVRSLQNLKDRETLFKMEPKKLAAKFLNIGLRTVYRAEKQLTDTGDINREYKRKKFESVISNLNDEIRAILYETITSFYQQNLVPTLLPIFNRFVSYIQRDNVTVKIGNISKLFTCGFNTFRKILKLEDYKFGKINHRDAVLLNPDKVAWRGRYLRRIRQNDQDQNYTVIYLDETWADTHAVIEKSWVRSCYASLQERRDFSLRNYKPGKGRRLIIVAAGNENGFIEESIFVKKIGKGASESQDYHDNINAESFRKWFFDLLDTLDRISTKKFLIVMDNAPSHSEVTIKSGANKKEMVAWIQQQKGRGYSVIDGFESLRNWELQEIIKNLKTLAPHHKLDQYARERGHEIVRIPPYQCELNPIEEVWKDIKHELKKQNVDQNINNQYERAKTILQTYGKDKWASHVSHIKKLERSFWEMDGFYDEFLTQNPEIEAIVTNGEEEDIDPDREANNDNPLDTSDSSCDENEDEC</sequence>
<proteinExistence type="predicted"/>
<evidence type="ECO:0000256" key="1">
    <source>
        <dbReference type="SAM" id="MobiDB-lite"/>
    </source>
</evidence>
<dbReference type="Proteomes" id="UP000708208">
    <property type="component" value="Unassembled WGS sequence"/>
</dbReference>
<dbReference type="InterPro" id="IPR038717">
    <property type="entry name" value="Tc1-like_DDE_dom"/>
</dbReference>
<evidence type="ECO:0000313" key="3">
    <source>
        <dbReference type="EMBL" id="CAG7816229.1"/>
    </source>
</evidence>
<feature type="compositionally biased region" description="Polar residues" evidence="1">
    <location>
        <begin position="721"/>
        <end position="730"/>
    </location>
</feature>
<keyword evidence="4" id="KW-1185">Reference proteome</keyword>
<feature type="domain" description="Tc1-like transposase DDE" evidence="2">
    <location>
        <begin position="506"/>
        <end position="647"/>
    </location>
</feature>
<dbReference type="EMBL" id="CAJVCH010364062">
    <property type="protein sequence ID" value="CAG7816229.1"/>
    <property type="molecule type" value="Genomic_DNA"/>
</dbReference>